<reference evidence="2 3" key="1">
    <citation type="submission" date="2017-02" db="EMBL/GenBank/DDBJ databases">
        <title>Ketogulonicigenium robustum SPU B003 Genome sequencing and assembly.</title>
        <authorList>
            <person name="Li Y."/>
            <person name="Liu L."/>
            <person name="Wang C."/>
            <person name="Zhang M."/>
            <person name="Zhang T."/>
            <person name="Zhang Y."/>
        </authorList>
    </citation>
    <scope>NUCLEOTIDE SEQUENCE [LARGE SCALE GENOMIC DNA]</scope>
    <source>
        <strain evidence="2 3">SPU_B003</strain>
    </source>
</reference>
<dbReference type="Gene3D" id="3.40.1420.10">
    <property type="entry name" value="Inhibitor of vertebrate lysozyme"/>
    <property type="match status" value="1"/>
</dbReference>
<dbReference type="KEGG" id="kro:BVG79_00988"/>
<dbReference type="OrthoDB" id="9033596at2"/>
<gene>
    <name evidence="2" type="ORF">BVG79_00988</name>
</gene>
<evidence type="ECO:0008006" key="4">
    <source>
        <dbReference type="Google" id="ProtNLM"/>
    </source>
</evidence>
<proteinExistence type="predicted"/>
<accession>A0A1W6NYK0</accession>
<protein>
    <recommendedName>
        <fullName evidence="4">C-lysozyme inhibitor</fullName>
    </recommendedName>
</protein>
<sequence length="147" mass="16219">MRLASLALVLMTAAANAQDAPRTLSTYLAEPEWAARFDRLFADMSKPDWLARATEGEQVDVTLDGKPFSVLFACKQHDCGAHQMAVLFDNDTMYALQLETDYNSPHEALTWLNIGGGPESIDGKTILYAAMTGSLFNHPDMFDFPAE</sequence>
<keyword evidence="3" id="KW-1185">Reference proteome</keyword>
<dbReference type="AlphaFoldDB" id="A0A1W6NYK0"/>
<dbReference type="Proteomes" id="UP000242447">
    <property type="component" value="Chromosome"/>
</dbReference>
<name>A0A1W6NYK0_9RHOB</name>
<dbReference type="Pfam" id="PF08816">
    <property type="entry name" value="Ivy"/>
    <property type="match status" value="1"/>
</dbReference>
<dbReference type="EMBL" id="CP019937">
    <property type="protein sequence ID" value="ARO14336.1"/>
    <property type="molecule type" value="Genomic_DNA"/>
</dbReference>
<dbReference type="SUPFAM" id="SSF89872">
    <property type="entry name" value="Inhibitor of vertebrate lysozyme, Ivy"/>
    <property type="match status" value="1"/>
</dbReference>
<feature type="signal peptide" evidence="1">
    <location>
        <begin position="1"/>
        <end position="17"/>
    </location>
</feature>
<keyword evidence="1" id="KW-0732">Signal</keyword>
<feature type="chain" id="PRO_5013048962" description="C-lysozyme inhibitor" evidence="1">
    <location>
        <begin position="18"/>
        <end position="147"/>
    </location>
</feature>
<evidence type="ECO:0000313" key="2">
    <source>
        <dbReference type="EMBL" id="ARO14336.1"/>
    </source>
</evidence>
<organism evidence="2 3">
    <name type="scientific">Ketogulonicigenium robustum</name>
    <dbReference type="NCBI Taxonomy" id="92947"/>
    <lineage>
        <taxon>Bacteria</taxon>
        <taxon>Pseudomonadati</taxon>
        <taxon>Pseudomonadota</taxon>
        <taxon>Alphaproteobacteria</taxon>
        <taxon>Rhodobacterales</taxon>
        <taxon>Roseobacteraceae</taxon>
        <taxon>Ketogulonicigenium</taxon>
    </lineage>
</organism>
<evidence type="ECO:0000256" key="1">
    <source>
        <dbReference type="SAM" id="SignalP"/>
    </source>
</evidence>
<evidence type="ECO:0000313" key="3">
    <source>
        <dbReference type="Proteomes" id="UP000242447"/>
    </source>
</evidence>
<dbReference type="RefSeq" id="WP_085785906.1">
    <property type="nucleotide sequence ID" value="NZ_CP019937.1"/>
</dbReference>
<dbReference type="InterPro" id="IPR036501">
    <property type="entry name" value="Inhibitor_vert_lysozyme_sf"/>
</dbReference>